<feature type="transmembrane region" description="Helical" evidence="1">
    <location>
        <begin position="200"/>
        <end position="220"/>
    </location>
</feature>
<dbReference type="EMBL" id="LVYU01000099">
    <property type="protein sequence ID" value="KZA99896.1"/>
    <property type="molecule type" value="Genomic_DNA"/>
</dbReference>
<keyword evidence="1" id="KW-0812">Transmembrane</keyword>
<feature type="transmembrane region" description="Helical" evidence="1">
    <location>
        <begin position="64"/>
        <end position="81"/>
    </location>
</feature>
<dbReference type="RefSeq" id="WP_062942608.1">
    <property type="nucleotide sequence ID" value="NZ_JBHZSX010000005.1"/>
</dbReference>
<dbReference type="InterPro" id="IPR041116">
    <property type="entry name" value="SLATT_3"/>
</dbReference>
<keyword evidence="1" id="KW-0472">Membrane</keyword>
<accession>A0A154IH34</accession>
<dbReference type="InterPro" id="IPR040884">
    <property type="entry name" value="SLATT_1"/>
</dbReference>
<name>A0A154IH34_RHILE</name>
<protein>
    <recommendedName>
        <fullName evidence="5">DUF4231 domain-containing protein</fullName>
    </recommendedName>
</protein>
<evidence type="ECO:0000313" key="4">
    <source>
        <dbReference type="EMBL" id="KZA99896.1"/>
    </source>
</evidence>
<keyword evidence="1" id="KW-1133">Transmembrane helix</keyword>
<evidence type="ECO:0000259" key="2">
    <source>
        <dbReference type="Pfam" id="PF18181"/>
    </source>
</evidence>
<dbReference type="Pfam" id="PF18184">
    <property type="entry name" value="SLATT_3"/>
    <property type="match status" value="1"/>
</dbReference>
<evidence type="ECO:0008006" key="5">
    <source>
        <dbReference type="Google" id="ProtNLM"/>
    </source>
</evidence>
<evidence type="ECO:0000259" key="3">
    <source>
        <dbReference type="Pfam" id="PF18184"/>
    </source>
</evidence>
<sequence length="304" mass="34317">MNIVGGEQIRPGAQHMMTYPTLFESADAASNRSQWWFLALVRLEYGLLLVTAFFSLGWSDTREYYAAYAIVFALSMIVMAYRSTRKPERTWYQARALSESVKTLSWRFAMRAEPFDDTKSSDARRDFRSLLGTVMKANQSISDALSGLKADGEQLPSAMQDMREKKLEERRAFYLRHRIADQRAWYQKKAQSNGAAAKRWLVISCLAYGIGLFFILTRVIDPSAAGWPTEPLVVFASAAIGWTQIKKFNELAAAYTLTAQEIGLTQSLIEDTKTAGEFSAAVNEAELAFSREHTQWAARQQQGN</sequence>
<dbReference type="NCBIfam" id="NF033634">
    <property type="entry name" value="SLATT_1"/>
    <property type="match status" value="1"/>
</dbReference>
<reference evidence="4" key="1">
    <citation type="submission" date="2016-03" db="EMBL/GenBank/DDBJ databases">
        <title>Microsymbionts genomes from the relict species Vavilovia formosa.</title>
        <authorList>
            <person name="Chirak E."/>
            <person name="Kimeklis A."/>
            <person name="Kopat V."/>
            <person name="Andronov E."/>
        </authorList>
    </citation>
    <scope>NUCLEOTIDE SEQUENCE [LARGE SCALE GENOMIC DNA]</scope>
    <source>
        <strain evidence="4">Vaf12</strain>
    </source>
</reference>
<feature type="domain" description="SMODS and SLOG-associating 2TM effector" evidence="3">
    <location>
        <begin position="20"/>
        <end position="171"/>
    </location>
</feature>
<organism evidence="4">
    <name type="scientific">Rhizobium leguminosarum</name>
    <dbReference type="NCBI Taxonomy" id="384"/>
    <lineage>
        <taxon>Bacteria</taxon>
        <taxon>Pseudomonadati</taxon>
        <taxon>Pseudomonadota</taxon>
        <taxon>Alphaproteobacteria</taxon>
        <taxon>Hyphomicrobiales</taxon>
        <taxon>Rhizobiaceae</taxon>
        <taxon>Rhizobium/Agrobacterium group</taxon>
        <taxon>Rhizobium</taxon>
    </lineage>
</organism>
<dbReference type="NCBIfam" id="NF033610">
    <property type="entry name" value="SLATT_3"/>
    <property type="match status" value="1"/>
</dbReference>
<proteinExistence type="predicted"/>
<evidence type="ECO:0000256" key="1">
    <source>
        <dbReference type="SAM" id="Phobius"/>
    </source>
</evidence>
<comment type="caution">
    <text evidence="4">The sequence shown here is derived from an EMBL/GenBank/DDBJ whole genome shotgun (WGS) entry which is preliminary data.</text>
</comment>
<dbReference type="Pfam" id="PF18181">
    <property type="entry name" value="SLATT_1"/>
    <property type="match status" value="1"/>
</dbReference>
<gene>
    <name evidence="4" type="ORF">A4A59_20965</name>
</gene>
<feature type="transmembrane region" description="Helical" evidence="1">
    <location>
        <begin position="35"/>
        <end position="58"/>
    </location>
</feature>
<dbReference type="AlphaFoldDB" id="A0A154IH34"/>
<feature type="domain" description="SMODS and SLOG-associating 2TM effector" evidence="2">
    <location>
        <begin position="174"/>
        <end position="296"/>
    </location>
</feature>